<dbReference type="PROSITE" id="PS00095">
    <property type="entry name" value="C5_MTASE_2"/>
    <property type="match status" value="1"/>
</dbReference>
<evidence type="ECO:0000256" key="7">
    <source>
        <dbReference type="RuleBase" id="RU000416"/>
    </source>
</evidence>
<feature type="active site" evidence="6">
    <location>
        <position position="165"/>
    </location>
</feature>
<keyword evidence="1 6" id="KW-0489">Methyltransferase</keyword>
<keyword evidence="2 6" id="KW-0808">Transferase</keyword>
<keyword evidence="4" id="KW-0680">Restriction system</keyword>
<dbReference type="CDD" id="cd00315">
    <property type="entry name" value="Cyt_C5_DNA_methylase"/>
    <property type="match status" value="1"/>
</dbReference>
<dbReference type="SUPFAM" id="SSF53335">
    <property type="entry name" value="S-adenosyl-L-methionine-dependent methyltransferases"/>
    <property type="match status" value="1"/>
</dbReference>
<comment type="catalytic activity">
    <reaction evidence="5 8">
        <text>a 2'-deoxycytidine in DNA + S-adenosyl-L-methionine = a 5-methyl-2'-deoxycytidine in DNA + S-adenosyl-L-homocysteine + H(+)</text>
        <dbReference type="Rhea" id="RHEA:13681"/>
        <dbReference type="Rhea" id="RHEA-COMP:11369"/>
        <dbReference type="Rhea" id="RHEA-COMP:11370"/>
        <dbReference type="ChEBI" id="CHEBI:15378"/>
        <dbReference type="ChEBI" id="CHEBI:57856"/>
        <dbReference type="ChEBI" id="CHEBI:59789"/>
        <dbReference type="ChEBI" id="CHEBI:85452"/>
        <dbReference type="ChEBI" id="CHEBI:85454"/>
        <dbReference type="EC" id="2.1.1.37"/>
    </reaction>
</comment>
<dbReference type="InterPro" id="IPR050750">
    <property type="entry name" value="C5-MTase"/>
</dbReference>
<protein>
    <recommendedName>
        <fullName evidence="8">Cytosine-specific methyltransferase</fullName>
        <ecNumber evidence="8">2.1.1.37</ecNumber>
    </recommendedName>
</protein>
<dbReference type="InterPro" id="IPR029063">
    <property type="entry name" value="SAM-dependent_MTases_sf"/>
</dbReference>
<reference evidence="9 10" key="1">
    <citation type="submission" date="2023-12" db="EMBL/GenBank/DDBJ databases">
        <title>Denitrificimonas halotolerans sp. nov.,a novel species isolated from landfill leachate.</title>
        <authorList>
            <person name="Wang S."/>
        </authorList>
    </citation>
    <scope>NUCLEOTIDE SEQUENCE [LARGE SCALE GENOMIC DNA]</scope>
    <source>
        <strain evidence="9 10">JX-1</strain>
    </source>
</reference>
<dbReference type="Gene3D" id="3.90.120.10">
    <property type="entry name" value="DNA Methylase, subunit A, domain 2"/>
    <property type="match status" value="1"/>
</dbReference>
<dbReference type="PRINTS" id="PR00105">
    <property type="entry name" value="C5METTRFRASE"/>
</dbReference>
<gene>
    <name evidence="9" type="ORF">TOI97_07250</name>
</gene>
<accession>A0ABU5GS77</accession>
<dbReference type="GO" id="GO:0032259">
    <property type="term" value="P:methylation"/>
    <property type="evidence" value="ECO:0007669"/>
    <property type="project" value="UniProtKB-KW"/>
</dbReference>
<evidence type="ECO:0000313" key="10">
    <source>
        <dbReference type="Proteomes" id="UP001294570"/>
    </source>
</evidence>
<comment type="similarity">
    <text evidence="6 7">Belongs to the class I-like SAM-binding methyltransferase superfamily. C5-methyltransferase family.</text>
</comment>
<dbReference type="EC" id="2.1.1.37" evidence="8"/>
<name>A0ABU5GS77_9GAMM</name>
<dbReference type="Proteomes" id="UP001294570">
    <property type="component" value="Unassembled WGS sequence"/>
</dbReference>
<evidence type="ECO:0000256" key="5">
    <source>
        <dbReference type="ARBA" id="ARBA00047422"/>
    </source>
</evidence>
<evidence type="ECO:0000256" key="8">
    <source>
        <dbReference type="RuleBase" id="RU000417"/>
    </source>
</evidence>
<evidence type="ECO:0000256" key="1">
    <source>
        <dbReference type="ARBA" id="ARBA00022603"/>
    </source>
</evidence>
<evidence type="ECO:0000313" key="9">
    <source>
        <dbReference type="EMBL" id="MDY7219362.1"/>
    </source>
</evidence>
<dbReference type="Pfam" id="PF00145">
    <property type="entry name" value="DNA_methylase"/>
    <property type="match status" value="1"/>
</dbReference>
<evidence type="ECO:0000256" key="6">
    <source>
        <dbReference type="PROSITE-ProRule" id="PRU01016"/>
    </source>
</evidence>
<dbReference type="Gene3D" id="3.40.50.150">
    <property type="entry name" value="Vaccinia Virus protein VP39"/>
    <property type="match status" value="1"/>
</dbReference>
<organism evidence="9 10">
    <name type="scientific">Denitrificimonas halotolerans</name>
    <dbReference type="NCBI Taxonomy" id="3098930"/>
    <lineage>
        <taxon>Bacteria</taxon>
        <taxon>Pseudomonadati</taxon>
        <taxon>Pseudomonadota</taxon>
        <taxon>Gammaproteobacteria</taxon>
        <taxon>Pseudomonadales</taxon>
        <taxon>Pseudomonadaceae</taxon>
        <taxon>Denitrificimonas</taxon>
    </lineage>
</organism>
<sequence length="416" mass="47085">MRNKINVLQQAQVLIKPLALEHVPEGSDVQAVIDQWLHAVATDSSFYCNPSRIGPDKLKEKVIKLLKENNLYTTRNAFFEKVFGDLKLKPDFDTKFRFIDLFAGIGGLRLGFQQNSGACVFSSEFDKHAQQTYKNNHGEQPFGDITKIPVHEIPEHDLLLAGFPCQPFSHAGLKLGIEDTRGTLFHDIANILETKKPKFALLENVRGLISHDKGYTLKVILKTLTKIGYSCNIPKSVIENGATKEIQNLAKEMVLKSVDFGIPQNRQRIYIVLWRDGELDRFEYPEPLEVEVKVGDILEEYPDPKLTISDRLWAGHQRRKIENKKNGKGFGYGLVTEESPYTNTISARYYKDGSEVLIGQVGKNPRKISPREAARLQGFPDEFEPSSSKVQAYKQFGNSVTVDVVRAIAERLSEYM</sequence>
<evidence type="ECO:0000256" key="4">
    <source>
        <dbReference type="ARBA" id="ARBA00022747"/>
    </source>
</evidence>
<keyword evidence="3 6" id="KW-0949">S-adenosyl-L-methionine</keyword>
<dbReference type="RefSeq" id="WP_321553456.1">
    <property type="nucleotide sequence ID" value="NZ_JAXIVU010000008.1"/>
</dbReference>
<evidence type="ECO:0000256" key="3">
    <source>
        <dbReference type="ARBA" id="ARBA00022691"/>
    </source>
</evidence>
<dbReference type="PROSITE" id="PS00094">
    <property type="entry name" value="C5_MTASE_1"/>
    <property type="match status" value="1"/>
</dbReference>
<proteinExistence type="inferred from homology"/>
<dbReference type="PANTHER" id="PTHR46098">
    <property type="entry name" value="TRNA (CYTOSINE(38)-C(5))-METHYLTRANSFERASE"/>
    <property type="match status" value="1"/>
</dbReference>
<dbReference type="EMBL" id="JAXIVU010000008">
    <property type="protein sequence ID" value="MDY7219362.1"/>
    <property type="molecule type" value="Genomic_DNA"/>
</dbReference>
<comment type="caution">
    <text evidence="9">The sequence shown here is derived from an EMBL/GenBank/DDBJ whole genome shotgun (WGS) entry which is preliminary data.</text>
</comment>
<dbReference type="GO" id="GO:0008168">
    <property type="term" value="F:methyltransferase activity"/>
    <property type="evidence" value="ECO:0007669"/>
    <property type="project" value="UniProtKB-KW"/>
</dbReference>
<dbReference type="NCBIfam" id="TIGR00675">
    <property type="entry name" value="dcm"/>
    <property type="match status" value="1"/>
</dbReference>
<dbReference type="PANTHER" id="PTHR46098:SF1">
    <property type="entry name" value="TRNA (CYTOSINE(38)-C(5))-METHYLTRANSFERASE"/>
    <property type="match status" value="1"/>
</dbReference>
<evidence type="ECO:0000256" key="2">
    <source>
        <dbReference type="ARBA" id="ARBA00022679"/>
    </source>
</evidence>
<dbReference type="InterPro" id="IPR031303">
    <property type="entry name" value="C5_meth_CS"/>
</dbReference>
<dbReference type="InterPro" id="IPR001525">
    <property type="entry name" value="C5_MeTfrase"/>
</dbReference>
<keyword evidence="10" id="KW-1185">Reference proteome</keyword>
<dbReference type="InterPro" id="IPR018117">
    <property type="entry name" value="C5_DNA_meth_AS"/>
</dbReference>
<dbReference type="PROSITE" id="PS51679">
    <property type="entry name" value="SAM_MT_C5"/>
    <property type="match status" value="1"/>
</dbReference>